<dbReference type="AlphaFoldDB" id="A0A2X1AAT8"/>
<gene>
    <name evidence="1" type="ORF">NCTC7582_03836</name>
</gene>
<dbReference type="RefSeq" id="WP_112118112.1">
    <property type="nucleotide sequence ID" value="NZ_UAQE01000004.1"/>
</dbReference>
<evidence type="ECO:0000313" key="1">
    <source>
        <dbReference type="EMBL" id="SPU37892.1"/>
    </source>
</evidence>
<evidence type="ECO:0000313" key="2">
    <source>
        <dbReference type="Proteomes" id="UP000251431"/>
    </source>
</evidence>
<accession>A0A2X1AAT8</accession>
<dbReference type="Proteomes" id="UP000251431">
    <property type="component" value="Unassembled WGS sequence"/>
</dbReference>
<protein>
    <submittedName>
        <fullName evidence="1">Uncharacterized protein</fullName>
    </submittedName>
</protein>
<proteinExistence type="predicted"/>
<reference evidence="1 2" key="1">
    <citation type="submission" date="2018-06" db="EMBL/GenBank/DDBJ databases">
        <authorList>
            <consortium name="Pathogen Informatics"/>
            <person name="Doyle S."/>
        </authorList>
    </citation>
    <scope>NUCLEOTIDE SEQUENCE [LARGE SCALE GENOMIC DNA]</scope>
    <source>
        <strain evidence="1 2">NCTC7582</strain>
    </source>
</reference>
<sequence length="78" mass="8938">MKMKFDFLFKNGTNETFEQPITEENHSAVLEVLETIETSMREGIEACIIFEKEGHGGHYVRMSEVVRVTTDVIEGDSR</sequence>
<name>A0A2X1AAT8_9BACI</name>
<dbReference type="EMBL" id="UAQE01000004">
    <property type="protein sequence ID" value="SPU37892.1"/>
    <property type="molecule type" value="Genomic_DNA"/>
</dbReference>
<organism evidence="1 2">
    <name type="scientific">Lysinibacillus capsici</name>
    <dbReference type="NCBI Taxonomy" id="2115968"/>
    <lineage>
        <taxon>Bacteria</taxon>
        <taxon>Bacillati</taxon>
        <taxon>Bacillota</taxon>
        <taxon>Bacilli</taxon>
        <taxon>Bacillales</taxon>
        <taxon>Bacillaceae</taxon>
        <taxon>Lysinibacillus</taxon>
    </lineage>
</organism>